<name>A0A9D9N217_9SPIR</name>
<comment type="caution">
    <text evidence="1">The sequence shown here is derived from an EMBL/GenBank/DDBJ whole genome shotgun (WGS) entry which is preliminary data.</text>
</comment>
<protein>
    <submittedName>
        <fullName evidence="1">Uncharacterized protein</fullName>
    </submittedName>
</protein>
<accession>A0A9D9N217</accession>
<gene>
    <name evidence="1" type="ORF">IAA81_04435</name>
</gene>
<evidence type="ECO:0000313" key="1">
    <source>
        <dbReference type="EMBL" id="MBO8457459.1"/>
    </source>
</evidence>
<reference evidence="1" key="2">
    <citation type="journal article" date="2021" name="PeerJ">
        <title>Extensive microbial diversity within the chicken gut microbiome revealed by metagenomics and culture.</title>
        <authorList>
            <person name="Gilroy R."/>
            <person name="Ravi A."/>
            <person name="Getino M."/>
            <person name="Pursley I."/>
            <person name="Horton D.L."/>
            <person name="Alikhan N.F."/>
            <person name="Baker D."/>
            <person name="Gharbi K."/>
            <person name="Hall N."/>
            <person name="Watson M."/>
            <person name="Adriaenssens E.M."/>
            <person name="Foster-Nyarko E."/>
            <person name="Jarju S."/>
            <person name="Secka A."/>
            <person name="Antonio M."/>
            <person name="Oren A."/>
            <person name="Chaudhuri R.R."/>
            <person name="La Ragione R."/>
            <person name="Hildebrand F."/>
            <person name="Pallen M.J."/>
        </authorList>
    </citation>
    <scope>NUCLEOTIDE SEQUENCE</scope>
    <source>
        <strain evidence="1">10532</strain>
    </source>
</reference>
<evidence type="ECO:0000313" key="2">
    <source>
        <dbReference type="Proteomes" id="UP000823638"/>
    </source>
</evidence>
<dbReference type="Proteomes" id="UP000823638">
    <property type="component" value="Unassembled WGS sequence"/>
</dbReference>
<organism evidence="1 2">
    <name type="scientific">Candidatus Gallitreponema excrementavium</name>
    <dbReference type="NCBI Taxonomy" id="2840840"/>
    <lineage>
        <taxon>Bacteria</taxon>
        <taxon>Pseudomonadati</taxon>
        <taxon>Spirochaetota</taxon>
        <taxon>Spirochaetia</taxon>
        <taxon>Spirochaetales</taxon>
        <taxon>Candidatus Gallitreponema</taxon>
    </lineage>
</organism>
<sequence length="74" mass="9059">MTQENLIQNLKDAGFDKTSIQLFNRFWKEKKQNEQLEILYGKRNELLDHIHLDEQKINNIDYLIFQMKKEHNII</sequence>
<reference evidence="1" key="1">
    <citation type="submission" date="2020-10" db="EMBL/GenBank/DDBJ databases">
        <authorList>
            <person name="Gilroy R."/>
        </authorList>
    </citation>
    <scope>NUCLEOTIDE SEQUENCE</scope>
    <source>
        <strain evidence="1">10532</strain>
    </source>
</reference>
<dbReference type="AlphaFoldDB" id="A0A9D9N217"/>
<dbReference type="EMBL" id="JADIMM010000064">
    <property type="protein sequence ID" value="MBO8457459.1"/>
    <property type="molecule type" value="Genomic_DNA"/>
</dbReference>
<proteinExistence type="predicted"/>